<proteinExistence type="predicted"/>
<dbReference type="Gene3D" id="2.60.40.1220">
    <property type="match status" value="1"/>
</dbReference>
<dbReference type="EMBL" id="QNBD01000279">
    <property type="protein sequence ID" value="RKX68392.1"/>
    <property type="molecule type" value="Genomic_DNA"/>
</dbReference>
<dbReference type="AlphaFoldDB" id="A0A660SCV9"/>
<organism evidence="2 3">
    <name type="scientific">candidate division TA06 bacterium</name>
    <dbReference type="NCBI Taxonomy" id="2250710"/>
    <lineage>
        <taxon>Bacteria</taxon>
        <taxon>Bacteria division TA06</taxon>
    </lineage>
</organism>
<sequence length="497" mass="56345">MNINILLLFFLISYPWPMKNSSGNFHGPRSVSSVMGDYRRNSTNTGTPRFHRGIDIPADSGNPVYSIISVNGNGINVDTIGHFVKIGDYLYEHVDPCIVDTSTVVGINDDPISPTCIATIRHIWPDHLHFQIGSSDGPYYNPITYGDSLENYTDNTSPVIDTLEGIHYFVEGAETTSTRIELDSIIHNIIWLYGKADIRVKVRDPDVDPVGTTPAGIYKAYYGIKTMVGDTIKDSLTTIEFDQVEPPTNGLQTCLIYDTLLSRHAQSSTFRYWLTNPINAQHNVNDGYWNTKRKIGEPDSIDADSIEDAKFKDGYYKVLIKAFDIRGNKDTLIDTVHIDNFMPRVKKSFPLKDTTYSVIADRSTKLYLQFSEEMDTPTLKLSNIHINALSDSYIYDIDSLSYYKDSSYLYIYMDTTFRLQDTVRLKLDTTITDLSGKPIKDSTNEYEIDFVVGLKQITDNSIDDGFPSIYGDKIVWVYGNYNSDHYTFTGDIMEYDI</sequence>
<dbReference type="InterPro" id="IPR014755">
    <property type="entry name" value="Cu-Rt/internalin_Ig-like"/>
</dbReference>
<reference evidence="2 3" key="1">
    <citation type="submission" date="2018-06" db="EMBL/GenBank/DDBJ databases">
        <title>Extensive metabolic versatility and redundancy in microbially diverse, dynamic hydrothermal sediments.</title>
        <authorList>
            <person name="Dombrowski N."/>
            <person name="Teske A."/>
            <person name="Baker B.J."/>
        </authorList>
    </citation>
    <scope>NUCLEOTIDE SEQUENCE [LARGE SCALE GENOMIC DNA]</scope>
    <source>
        <strain evidence="2">B10_G13</strain>
    </source>
</reference>
<dbReference type="Proteomes" id="UP000271125">
    <property type="component" value="Unassembled WGS sequence"/>
</dbReference>
<evidence type="ECO:0000256" key="1">
    <source>
        <dbReference type="ARBA" id="ARBA00022729"/>
    </source>
</evidence>
<name>A0A660SCV9_UNCT6</name>
<feature type="non-terminal residue" evidence="2">
    <location>
        <position position="497"/>
    </location>
</feature>
<gene>
    <name evidence="2" type="ORF">DRP43_05680</name>
</gene>
<comment type="caution">
    <text evidence="2">The sequence shown here is derived from an EMBL/GenBank/DDBJ whole genome shotgun (WGS) entry which is preliminary data.</text>
</comment>
<protein>
    <submittedName>
        <fullName evidence="2">Uncharacterized protein</fullName>
    </submittedName>
</protein>
<keyword evidence="1" id="KW-0732">Signal</keyword>
<evidence type="ECO:0000313" key="3">
    <source>
        <dbReference type="Proteomes" id="UP000271125"/>
    </source>
</evidence>
<accession>A0A660SCV9</accession>
<evidence type="ECO:0000313" key="2">
    <source>
        <dbReference type="EMBL" id="RKX68392.1"/>
    </source>
</evidence>